<dbReference type="Pfam" id="PF12389">
    <property type="entry name" value="Peptidase_M73"/>
    <property type="match status" value="1"/>
</dbReference>
<organism evidence="1 2">
    <name type="scientific">Caldisalinibacter kiritimatiensis</name>
    <dbReference type="NCBI Taxonomy" id="1304284"/>
    <lineage>
        <taxon>Bacteria</taxon>
        <taxon>Bacillati</taxon>
        <taxon>Bacillota</taxon>
        <taxon>Tissierellia</taxon>
        <taxon>Tissierellales</taxon>
        <taxon>Thermohalobacteraceae</taxon>
        <taxon>Caldisalinibacter</taxon>
    </lineage>
</organism>
<dbReference type="EMBL" id="ARZA01000039">
    <property type="protein sequence ID" value="EOD01702.1"/>
    <property type="molecule type" value="Genomic_DNA"/>
</dbReference>
<dbReference type="RefSeq" id="WP_006307025.1">
    <property type="nucleotide sequence ID" value="NZ_ARZA01000039.1"/>
</dbReference>
<dbReference type="STRING" id="1304284.L21TH_0243"/>
<reference evidence="1 2" key="1">
    <citation type="journal article" date="2015" name="Geomicrobiol. J.">
        <title>Caldisalinibacter kiritimatiensis gen. nov., sp. nov., a moderately thermohalophilic thiosulfate-reducing bacterium from a hypersaline microbial mat.</title>
        <authorList>
            <person name="Ben Hania W."/>
            <person name="Joseph M."/>
            <person name="Fiebig A."/>
            <person name="Bunk B."/>
            <person name="Klenk H.-P."/>
            <person name="Fardeau M.-L."/>
            <person name="Spring S."/>
        </authorList>
    </citation>
    <scope>NUCLEOTIDE SEQUENCE [LARGE SCALE GENOMIC DNA]</scope>
    <source>
        <strain evidence="1 2">L21-TH-D2</strain>
    </source>
</reference>
<dbReference type="NCBIfam" id="TIGR04088">
    <property type="entry name" value="cognate_SipW"/>
    <property type="match status" value="1"/>
</dbReference>
<dbReference type="eggNOG" id="ENOG5032502">
    <property type="taxonomic scope" value="Bacteria"/>
</dbReference>
<gene>
    <name evidence="1" type="ORF">L21TH_0243</name>
</gene>
<proteinExistence type="predicted"/>
<keyword evidence="2" id="KW-1185">Reference proteome</keyword>
<evidence type="ECO:0000313" key="2">
    <source>
        <dbReference type="Proteomes" id="UP000013378"/>
    </source>
</evidence>
<dbReference type="AlphaFoldDB" id="R1AYD4"/>
<protein>
    <submittedName>
        <fullName evidence="1">Spore coat protein</fullName>
    </submittedName>
</protein>
<sequence>MKKRMILSLVLVGLLAFGVGMGTFAWFTSQATSENNVFETGTLVIDDPGALTANMTVDNIYPSWVSEEKTITVHNSGSLDFKYRMSVEALTDNILYDGDTPLQISVNGADFVDINQLAYVDLGEIAAGSDGTFTVQFKLPDEANNDYQDESATFTFVFDATQTGNTGWAQ</sequence>
<dbReference type="InterPro" id="IPR022121">
    <property type="entry name" value="Peptidase_M73_camelysin"/>
</dbReference>
<dbReference type="Proteomes" id="UP000013378">
    <property type="component" value="Unassembled WGS sequence"/>
</dbReference>
<dbReference type="InterPro" id="IPR023833">
    <property type="entry name" value="Signal_pept_SipW-depend-type"/>
</dbReference>
<accession>R1AYD4</accession>
<dbReference type="OrthoDB" id="1952422at2"/>
<keyword evidence="1" id="KW-0946">Virion</keyword>
<evidence type="ECO:0000313" key="1">
    <source>
        <dbReference type="EMBL" id="EOD01702.1"/>
    </source>
</evidence>
<name>R1AYD4_9FIRM</name>
<keyword evidence="1" id="KW-0167">Capsid protein</keyword>
<comment type="caution">
    <text evidence="1">The sequence shown here is derived from an EMBL/GenBank/DDBJ whole genome shotgun (WGS) entry which is preliminary data.</text>
</comment>